<sequence>MAWCGWEKTSASLFFSFLFLVIVCVTPLVEGGAFYFPQVGARAASMGNAFVAVADDASNVFHNPAGMTQIEEAVGNYSADIIFPVFTYKREANDQVYATEYQQLRVMTPFYLGFVSPSKDYEYTSGFAFYDAWGGLPMWRKEASSRYILKHMFLIVLHGTYSMAYPLTKSFSIGGGLSLIYCYMQQNKSLDFQDLAGKEAEEDYYNEMDILMTGDTFGFGGNIGCLYKPTENLSFGLTYTPQVDLNFDAEMKSTTPFLMSALMDEMTLKAKVTMYLPHNVRGGFAFRISERLLAAFDVTWVNWDVSKDTNVNFDEGEFFIKERDHIAIPRYWQDSMTYSVGLEYNFDKWNIPVLRCGYTYDEWAIPEYTMMIDNPDANKHNFSFGGSYIYDKKVTIDFGYEVRFYDDRHVTNSVYTSDDPAIVGGVANGYYKEMIHALYIGVRMLQE</sequence>
<keyword evidence="7" id="KW-0998">Cell outer membrane</keyword>
<proteinExistence type="inferred from homology"/>
<keyword evidence="3" id="KW-1134">Transmembrane beta strand</keyword>
<keyword evidence="6 8" id="KW-0472">Membrane</keyword>
<reference evidence="9 10" key="1">
    <citation type="submission" date="2024-09" db="EMBL/GenBank/DDBJ databases">
        <title>Laminarin stimulates single cell rates of sulfate reduction while oxygen inhibits transcriptomic activity in coastal marine sediment.</title>
        <authorList>
            <person name="Lindsay M."/>
            <person name="Orcutt B."/>
            <person name="Emerson D."/>
            <person name="Stepanauskas R."/>
            <person name="D'Angelo T."/>
        </authorList>
    </citation>
    <scope>NUCLEOTIDE SEQUENCE [LARGE SCALE GENOMIC DNA]</scope>
    <source>
        <strain evidence="9">SAG AM-311-K15</strain>
    </source>
</reference>
<dbReference type="Proteomes" id="UP001594351">
    <property type="component" value="Unassembled WGS sequence"/>
</dbReference>
<protein>
    <submittedName>
        <fullName evidence="9">OmpP1/FadL family transporter</fullName>
    </submittedName>
</protein>
<organism evidence="9 10">
    <name type="scientific">candidate division CSSED10-310 bacterium</name>
    <dbReference type="NCBI Taxonomy" id="2855610"/>
    <lineage>
        <taxon>Bacteria</taxon>
        <taxon>Bacteria division CSSED10-310</taxon>
    </lineage>
</organism>
<dbReference type="SUPFAM" id="SSF56935">
    <property type="entry name" value="Porins"/>
    <property type="match status" value="1"/>
</dbReference>
<evidence type="ECO:0000256" key="2">
    <source>
        <dbReference type="ARBA" id="ARBA00008163"/>
    </source>
</evidence>
<keyword evidence="10" id="KW-1185">Reference proteome</keyword>
<comment type="subcellular location">
    <subcellularLocation>
        <location evidence="1">Cell outer membrane</location>
        <topology evidence="1">Multi-pass membrane protein</topology>
    </subcellularLocation>
</comment>
<comment type="similarity">
    <text evidence="2">Belongs to the OmpP1/FadL family.</text>
</comment>
<accession>A0ABV6Z5W9</accession>
<evidence type="ECO:0000313" key="9">
    <source>
        <dbReference type="EMBL" id="MFC1853815.1"/>
    </source>
</evidence>
<evidence type="ECO:0000256" key="6">
    <source>
        <dbReference type="ARBA" id="ARBA00023136"/>
    </source>
</evidence>
<evidence type="ECO:0000256" key="5">
    <source>
        <dbReference type="ARBA" id="ARBA00022729"/>
    </source>
</evidence>
<keyword evidence="5" id="KW-0732">Signal</keyword>
<dbReference type="PANTHER" id="PTHR35093">
    <property type="entry name" value="OUTER MEMBRANE PROTEIN NMB0088-RELATED"/>
    <property type="match status" value="1"/>
</dbReference>
<evidence type="ECO:0000256" key="3">
    <source>
        <dbReference type="ARBA" id="ARBA00022452"/>
    </source>
</evidence>
<name>A0ABV6Z5W9_UNCC1</name>
<comment type="caution">
    <text evidence="9">The sequence shown here is derived from an EMBL/GenBank/DDBJ whole genome shotgun (WGS) entry which is preliminary data.</text>
</comment>
<dbReference type="EMBL" id="JBHPBY010000612">
    <property type="protein sequence ID" value="MFC1853815.1"/>
    <property type="molecule type" value="Genomic_DNA"/>
</dbReference>
<evidence type="ECO:0000256" key="7">
    <source>
        <dbReference type="ARBA" id="ARBA00023237"/>
    </source>
</evidence>
<evidence type="ECO:0000256" key="1">
    <source>
        <dbReference type="ARBA" id="ARBA00004571"/>
    </source>
</evidence>
<evidence type="ECO:0000256" key="4">
    <source>
        <dbReference type="ARBA" id="ARBA00022692"/>
    </source>
</evidence>
<dbReference type="Gene3D" id="2.40.160.60">
    <property type="entry name" value="Outer membrane protein transport protein (OMPP1/FadL/TodX)"/>
    <property type="match status" value="1"/>
</dbReference>
<gene>
    <name evidence="9" type="ORF">ACFL27_26830</name>
</gene>
<feature type="transmembrane region" description="Helical" evidence="8">
    <location>
        <begin position="12"/>
        <end position="36"/>
    </location>
</feature>
<evidence type="ECO:0000256" key="8">
    <source>
        <dbReference type="SAM" id="Phobius"/>
    </source>
</evidence>
<dbReference type="Pfam" id="PF03349">
    <property type="entry name" value="Toluene_X"/>
    <property type="match status" value="1"/>
</dbReference>
<evidence type="ECO:0000313" key="10">
    <source>
        <dbReference type="Proteomes" id="UP001594351"/>
    </source>
</evidence>
<keyword evidence="4 8" id="KW-0812">Transmembrane</keyword>
<dbReference type="InterPro" id="IPR005017">
    <property type="entry name" value="OMPP1/FadL/TodX"/>
</dbReference>
<keyword evidence="8" id="KW-1133">Transmembrane helix</keyword>
<dbReference type="PANTHER" id="PTHR35093:SF8">
    <property type="entry name" value="OUTER MEMBRANE PROTEIN NMB0088-RELATED"/>
    <property type="match status" value="1"/>
</dbReference>